<gene>
    <name evidence="1" type="ORF">KSX_32350</name>
</gene>
<protein>
    <recommendedName>
        <fullName evidence="3">DUF4126 domain-containing protein</fullName>
    </recommendedName>
</protein>
<sequence length="184" mass="19624">MPITRKSPLPEIAAEFDIIKTNENARNAYLRTLVLGCVAGMRSMTPFSLLDWTKEHNIEPSTELEAILASPATRLVTSLLASGELLSDKLPKIPARTKAGPFIGRLGVGALAGYVLSQRHGRLPWVGMTLGATGAAAGTLAGYGIRSWLAQNTPLPDALLGLAEDMLALGLGYWSVKENEEVSL</sequence>
<dbReference type="Proteomes" id="UP000612362">
    <property type="component" value="Unassembled WGS sequence"/>
</dbReference>
<proteinExistence type="predicted"/>
<dbReference type="AlphaFoldDB" id="A0A8J3MQM7"/>
<dbReference type="EMBL" id="BNJF01000001">
    <property type="protein sequence ID" value="GHO45072.1"/>
    <property type="molecule type" value="Genomic_DNA"/>
</dbReference>
<keyword evidence="2" id="KW-1185">Reference proteome</keyword>
<name>A0A8J3MQM7_9CHLR</name>
<organism evidence="1 2">
    <name type="scientific">Ktedonospora formicarum</name>
    <dbReference type="NCBI Taxonomy" id="2778364"/>
    <lineage>
        <taxon>Bacteria</taxon>
        <taxon>Bacillati</taxon>
        <taxon>Chloroflexota</taxon>
        <taxon>Ktedonobacteria</taxon>
        <taxon>Ktedonobacterales</taxon>
        <taxon>Ktedonobacteraceae</taxon>
        <taxon>Ktedonospora</taxon>
    </lineage>
</organism>
<evidence type="ECO:0000313" key="1">
    <source>
        <dbReference type="EMBL" id="GHO45072.1"/>
    </source>
</evidence>
<comment type="caution">
    <text evidence="1">The sequence shown here is derived from an EMBL/GenBank/DDBJ whole genome shotgun (WGS) entry which is preliminary data.</text>
</comment>
<accession>A0A8J3MQM7</accession>
<evidence type="ECO:0000313" key="2">
    <source>
        <dbReference type="Proteomes" id="UP000612362"/>
    </source>
</evidence>
<evidence type="ECO:0008006" key="3">
    <source>
        <dbReference type="Google" id="ProtNLM"/>
    </source>
</evidence>
<reference evidence="1" key="1">
    <citation type="submission" date="2020-10" db="EMBL/GenBank/DDBJ databases">
        <title>Taxonomic study of unclassified bacteria belonging to the class Ktedonobacteria.</title>
        <authorList>
            <person name="Yabe S."/>
            <person name="Wang C.M."/>
            <person name="Zheng Y."/>
            <person name="Sakai Y."/>
            <person name="Cavaletti L."/>
            <person name="Monciardini P."/>
            <person name="Donadio S."/>
        </authorList>
    </citation>
    <scope>NUCLEOTIDE SEQUENCE</scope>
    <source>
        <strain evidence="1">SOSP1-1</strain>
    </source>
</reference>
<dbReference type="RefSeq" id="WP_220194423.1">
    <property type="nucleotide sequence ID" value="NZ_BNJF01000001.1"/>
</dbReference>